<name>A0A834TZR7_9FABA</name>
<keyword evidence="4" id="KW-0418">Kinase</keyword>
<evidence type="ECO:0000259" key="3">
    <source>
        <dbReference type="PROSITE" id="PS50011"/>
    </source>
</evidence>
<keyword evidence="4" id="KW-0808">Transferase</keyword>
<reference evidence="4" key="1">
    <citation type="submission" date="2020-09" db="EMBL/GenBank/DDBJ databases">
        <title>Genome-Enabled Discovery of Anthraquinone Biosynthesis in Senna tora.</title>
        <authorList>
            <person name="Kang S.-H."/>
            <person name="Pandey R.P."/>
            <person name="Lee C.-M."/>
            <person name="Sim J.-S."/>
            <person name="Jeong J.-T."/>
            <person name="Choi B.-S."/>
            <person name="Jung M."/>
            <person name="Ginzburg D."/>
            <person name="Zhao K."/>
            <person name="Won S.Y."/>
            <person name="Oh T.-J."/>
            <person name="Yu Y."/>
            <person name="Kim N.-H."/>
            <person name="Lee O.R."/>
            <person name="Lee T.-H."/>
            <person name="Bashyal P."/>
            <person name="Kim T.-S."/>
            <person name="Lee W.-H."/>
            <person name="Kawkins C."/>
            <person name="Kim C.-K."/>
            <person name="Kim J.S."/>
            <person name="Ahn B.O."/>
            <person name="Rhee S.Y."/>
            <person name="Sohng J.K."/>
        </authorList>
    </citation>
    <scope>NUCLEOTIDE SEQUENCE</scope>
    <source>
        <tissue evidence="4">Leaf</tissue>
    </source>
</reference>
<dbReference type="AlphaFoldDB" id="A0A834TZR7"/>
<comment type="caution">
    <text evidence="4">The sequence shown here is derived from an EMBL/GenBank/DDBJ whole genome shotgun (WGS) entry which is preliminary data.</text>
</comment>
<evidence type="ECO:0000313" key="4">
    <source>
        <dbReference type="EMBL" id="KAF7831570.1"/>
    </source>
</evidence>
<keyword evidence="2" id="KW-0067">ATP-binding</keyword>
<dbReference type="SMART" id="SM00220">
    <property type="entry name" value="S_TKc"/>
    <property type="match status" value="1"/>
</dbReference>
<dbReference type="PROSITE" id="PS50011">
    <property type="entry name" value="PROTEIN_KINASE_DOM"/>
    <property type="match status" value="1"/>
</dbReference>
<keyword evidence="1" id="KW-0547">Nucleotide-binding</keyword>
<accession>A0A834TZR7</accession>
<dbReference type="SUPFAM" id="SSF56112">
    <property type="entry name" value="Protein kinase-like (PK-like)"/>
    <property type="match status" value="1"/>
</dbReference>
<sequence>MGSHGAILQRKKKKNIEGGWKVVARFSRKNAVKLVGSDTIKCRQKLMQKSRVYCIDVNRISRTLFDYTQQLNHNNLSMVYFDSSWYKAPELVYYKPAMDVWSVGIIFTEMVTRRPISTQDVIMNCKKLDALCPGLEQDGLDLLSAMFCDYPDSRISVANALSHHYFNYLNLVCTCSTSAPNLGYVFLKLLHPPDVVRQEGAPSMQKLQGEVEP</sequence>
<dbReference type="PANTHER" id="PTHR24055">
    <property type="entry name" value="MITOGEN-ACTIVATED PROTEIN KINASE"/>
    <property type="match status" value="1"/>
</dbReference>
<feature type="domain" description="Protein kinase" evidence="3">
    <location>
        <begin position="1"/>
        <end position="166"/>
    </location>
</feature>
<evidence type="ECO:0000256" key="2">
    <source>
        <dbReference type="ARBA" id="ARBA00022840"/>
    </source>
</evidence>
<organism evidence="4 5">
    <name type="scientific">Senna tora</name>
    <dbReference type="NCBI Taxonomy" id="362788"/>
    <lineage>
        <taxon>Eukaryota</taxon>
        <taxon>Viridiplantae</taxon>
        <taxon>Streptophyta</taxon>
        <taxon>Embryophyta</taxon>
        <taxon>Tracheophyta</taxon>
        <taxon>Spermatophyta</taxon>
        <taxon>Magnoliopsida</taxon>
        <taxon>eudicotyledons</taxon>
        <taxon>Gunneridae</taxon>
        <taxon>Pentapetalae</taxon>
        <taxon>rosids</taxon>
        <taxon>fabids</taxon>
        <taxon>Fabales</taxon>
        <taxon>Fabaceae</taxon>
        <taxon>Caesalpinioideae</taxon>
        <taxon>Cassia clade</taxon>
        <taxon>Senna</taxon>
    </lineage>
</organism>
<dbReference type="EMBL" id="JAAIUW010000005">
    <property type="protein sequence ID" value="KAF7831570.1"/>
    <property type="molecule type" value="Genomic_DNA"/>
</dbReference>
<gene>
    <name evidence="4" type="ORF">G2W53_013903</name>
</gene>
<dbReference type="InterPro" id="IPR000719">
    <property type="entry name" value="Prot_kinase_dom"/>
</dbReference>
<dbReference type="Pfam" id="PF00069">
    <property type="entry name" value="Pkinase"/>
    <property type="match status" value="1"/>
</dbReference>
<evidence type="ECO:0000256" key="1">
    <source>
        <dbReference type="ARBA" id="ARBA00022741"/>
    </source>
</evidence>
<dbReference type="GO" id="GO:0005524">
    <property type="term" value="F:ATP binding"/>
    <property type="evidence" value="ECO:0007669"/>
    <property type="project" value="UniProtKB-KW"/>
</dbReference>
<dbReference type="InterPro" id="IPR011009">
    <property type="entry name" value="Kinase-like_dom_sf"/>
</dbReference>
<dbReference type="Gene3D" id="1.10.510.10">
    <property type="entry name" value="Transferase(Phosphotransferase) domain 1"/>
    <property type="match status" value="2"/>
</dbReference>
<evidence type="ECO:0000313" key="5">
    <source>
        <dbReference type="Proteomes" id="UP000634136"/>
    </source>
</evidence>
<dbReference type="InterPro" id="IPR050117">
    <property type="entry name" value="MAPK"/>
</dbReference>
<dbReference type="Proteomes" id="UP000634136">
    <property type="component" value="Unassembled WGS sequence"/>
</dbReference>
<dbReference type="GO" id="GO:0004672">
    <property type="term" value="F:protein kinase activity"/>
    <property type="evidence" value="ECO:0007669"/>
    <property type="project" value="InterPro"/>
</dbReference>
<keyword evidence="5" id="KW-1185">Reference proteome</keyword>
<protein>
    <submittedName>
        <fullName evidence="4">Protein kinase 5</fullName>
    </submittedName>
</protein>
<proteinExistence type="predicted"/>